<proteinExistence type="predicted"/>
<dbReference type="EMBL" id="CU928161">
    <property type="protein sequence ID" value="CAR03355.1"/>
    <property type="molecule type" value="Genomic_DNA"/>
</dbReference>
<sequence>MKKGNFSAEFKRESTQLVVNQNFTVAGTIQSYGCRSFHNDKISQTTA</sequence>
<dbReference type="KEGG" id="ecz:ECS88_2064"/>
<dbReference type="AlphaFoldDB" id="B7MDC3"/>
<keyword evidence="2" id="KW-1185">Reference proteome</keyword>
<reference evidence="2" key="1">
    <citation type="journal article" date="2009" name="PLoS Genet.">
        <title>Organised genome dynamics in the Escherichia coli species results in highly diverse adaptive paths.</title>
        <authorList>
            <person name="Touchon M."/>
            <person name="Hoede C."/>
            <person name="Tenaillon O."/>
            <person name="Barbe V."/>
            <person name="Baeriswyl S."/>
            <person name="Bidet P."/>
            <person name="Bingen E."/>
            <person name="Bonacorsi S."/>
            <person name="Bouchier C."/>
            <person name="Bouvet O."/>
            <person name="Calteau A."/>
            <person name="Chiapello H."/>
            <person name="Clermont O."/>
            <person name="Cruveiller S."/>
            <person name="Danchin A."/>
            <person name="Diard M."/>
            <person name="Dossat C."/>
            <person name="Karoui M.E."/>
            <person name="Frapy E."/>
            <person name="Garry L."/>
            <person name="Ghigo J.M."/>
            <person name="Gilles A.M."/>
            <person name="Johnson J."/>
            <person name="Le Bouguenec C."/>
            <person name="Lescat M."/>
            <person name="Mangenot S."/>
            <person name="Martinez-Jehanne V."/>
            <person name="Matic I."/>
            <person name="Nassif X."/>
            <person name="Oztas S."/>
            <person name="Petit M.A."/>
            <person name="Pichon C."/>
            <person name="Rouy Z."/>
            <person name="Ruf C.S."/>
            <person name="Schneider D."/>
            <person name="Tourret J."/>
            <person name="Vacherie B."/>
            <person name="Vallenet D."/>
            <person name="Medigue C."/>
            <person name="Rocha E.P.C."/>
            <person name="Denamur E."/>
        </authorList>
    </citation>
    <scope>NUCLEOTIDE SEQUENCE [LARGE SCALE GENOMIC DNA]</scope>
    <source>
        <strain evidence="2">S88 / ExPEC</strain>
    </source>
</reference>
<dbReference type="HOGENOM" id="CLU_3167391_0_0_6"/>
<accession>B7MDC3</accession>
<protein>
    <recommendedName>
        <fullName evidence="3">Transposase</fullName>
    </recommendedName>
</protein>
<name>B7MDC3_ECO45</name>
<organism evidence="1 2">
    <name type="scientific">Escherichia coli O45:K1 (strain S88 / ExPEC)</name>
    <dbReference type="NCBI Taxonomy" id="585035"/>
    <lineage>
        <taxon>Bacteria</taxon>
        <taxon>Pseudomonadati</taxon>
        <taxon>Pseudomonadota</taxon>
        <taxon>Gammaproteobacteria</taxon>
        <taxon>Enterobacterales</taxon>
        <taxon>Enterobacteriaceae</taxon>
        <taxon>Escherichia</taxon>
    </lineage>
</organism>
<evidence type="ECO:0000313" key="2">
    <source>
        <dbReference type="Proteomes" id="UP000000747"/>
    </source>
</evidence>
<dbReference type="Proteomes" id="UP000000747">
    <property type="component" value="Chromosome"/>
</dbReference>
<gene>
    <name evidence="1" type="ordered locus">ECS88_2064</name>
</gene>
<evidence type="ECO:0000313" key="1">
    <source>
        <dbReference type="EMBL" id="CAR03355.1"/>
    </source>
</evidence>
<evidence type="ECO:0008006" key="3">
    <source>
        <dbReference type="Google" id="ProtNLM"/>
    </source>
</evidence>